<comment type="caution">
    <text evidence="1">The sequence shown here is derived from an EMBL/GenBank/DDBJ whole genome shotgun (WGS) entry which is preliminary data.</text>
</comment>
<evidence type="ECO:0000313" key="1">
    <source>
        <dbReference type="EMBL" id="PUD36309.1"/>
    </source>
</evidence>
<name>A0A2T6SHT3_HELPX</name>
<dbReference type="Proteomes" id="UP000244660">
    <property type="component" value="Unassembled WGS sequence"/>
</dbReference>
<protein>
    <submittedName>
        <fullName evidence="1">Uncharacterized protein</fullName>
    </submittedName>
</protein>
<organism evidence="1 2">
    <name type="scientific">Helicobacter pylori</name>
    <name type="common">Campylobacter pylori</name>
    <dbReference type="NCBI Taxonomy" id="210"/>
    <lineage>
        <taxon>Bacteria</taxon>
        <taxon>Pseudomonadati</taxon>
        <taxon>Campylobacterota</taxon>
        <taxon>Epsilonproteobacteria</taxon>
        <taxon>Campylobacterales</taxon>
        <taxon>Helicobacteraceae</taxon>
        <taxon>Helicobacter</taxon>
    </lineage>
</organism>
<sequence length="432" mass="49347">MLLNYDFLERMEGSKVRAIDEKMKFLHCLNSIDRLILSYKMNPIKGSTIESANLSRVVSKIKSGLPFGAISAFRPFKPEFITDFTEEEREKLIEAYKSGYKHSKADRVAKNWNDDPNSIDAYYYADAFLRGNGTIYAKLCKGLGKPFVNKFLNPKSEAPMKDFMSSKEFVKRYRYTSKDNMERTRQLKSFLNFKRDFLGYIEVVGYRKESLKDGLLTDKETSFFVFQNKPSDTFNLKKTLLVLARAFSQAAICYCQNASANEVDLISAEPSSYGEVWDTFNGIAFSAPAQLPQFLTQLKDKVYTFFKKQPDSGYGIDFGRIAKTQIKVAILPIDRLSEPFESYIVGSIKGRQNMARAYGYPKVFTIDEVNEWEKEAIKSRDYERRNLSKTYRLSAKQNLEIIKISNALAQGKSVSVGLIASVLNNANKPNDK</sequence>
<dbReference type="EMBL" id="QBQB01000230">
    <property type="protein sequence ID" value="PUD36309.1"/>
    <property type="molecule type" value="Genomic_DNA"/>
</dbReference>
<accession>A0A2T6SHT3</accession>
<reference evidence="1 2" key="1">
    <citation type="submission" date="2018-01" db="EMBL/GenBank/DDBJ databases">
        <title>Helicobacter pylori genome-wide association study shows promise for predicting gastric cancer risk.</title>
        <authorList>
            <person name="Berthenet E."/>
            <person name="Yahara K."/>
            <person name="Thorell K."/>
            <person name="Pascoe B."/>
            <person name="Meric G."/>
            <person name="Mikhail J.M."/>
            <person name="Engstrand L."/>
            <person name="Enroth H."/>
            <person name="Burette A."/>
            <person name="Megraud F."/>
            <person name="Atherton J."/>
            <person name="Smith S."/>
            <person name="Wilkinson T.S."/>
            <person name="Hitchings M.D."/>
            <person name="Falush D."/>
            <person name="Sheppard S.K."/>
        </authorList>
    </citation>
    <scope>NUCLEOTIDE SEQUENCE [LARGE SCALE GENOMIC DNA]</scope>
    <source>
        <strain evidence="1 2">462</strain>
    </source>
</reference>
<dbReference type="RefSeq" id="WP_108275088.1">
    <property type="nucleotide sequence ID" value="NZ_QBQB01000230.1"/>
</dbReference>
<gene>
    <name evidence="1" type="ORF">C2R92_09165</name>
</gene>
<dbReference type="AlphaFoldDB" id="A0A2T6SHT3"/>
<proteinExistence type="predicted"/>
<evidence type="ECO:0000313" key="2">
    <source>
        <dbReference type="Proteomes" id="UP000244660"/>
    </source>
</evidence>